<dbReference type="InterPro" id="IPR019080">
    <property type="entry name" value="YqaJ_viral_recombinase"/>
</dbReference>
<reference evidence="2 3" key="1">
    <citation type="submission" date="2023-02" db="EMBL/GenBank/DDBJ databases">
        <title>LHISI_Scaffold_Assembly.</title>
        <authorList>
            <person name="Stuart O.P."/>
            <person name="Cleave R."/>
            <person name="Magrath M.J.L."/>
            <person name="Mikheyev A.S."/>
        </authorList>
    </citation>
    <scope>NUCLEOTIDE SEQUENCE [LARGE SCALE GENOMIC DNA]</scope>
    <source>
        <strain evidence="2">Daus_M_001</strain>
        <tissue evidence="2">Leg muscle</tissue>
    </source>
</reference>
<organism evidence="2 3">
    <name type="scientific">Dryococelus australis</name>
    <dbReference type="NCBI Taxonomy" id="614101"/>
    <lineage>
        <taxon>Eukaryota</taxon>
        <taxon>Metazoa</taxon>
        <taxon>Ecdysozoa</taxon>
        <taxon>Arthropoda</taxon>
        <taxon>Hexapoda</taxon>
        <taxon>Insecta</taxon>
        <taxon>Pterygota</taxon>
        <taxon>Neoptera</taxon>
        <taxon>Polyneoptera</taxon>
        <taxon>Phasmatodea</taxon>
        <taxon>Verophasmatodea</taxon>
        <taxon>Anareolatae</taxon>
        <taxon>Phasmatidae</taxon>
        <taxon>Eurycanthinae</taxon>
        <taxon>Dryococelus</taxon>
    </lineage>
</organism>
<evidence type="ECO:0000313" key="3">
    <source>
        <dbReference type="Proteomes" id="UP001159363"/>
    </source>
</evidence>
<dbReference type="Gene3D" id="3.90.320.10">
    <property type="match status" value="1"/>
</dbReference>
<feature type="domain" description="YqaJ viral recombinase" evidence="1">
    <location>
        <begin position="18"/>
        <end position="90"/>
    </location>
</feature>
<dbReference type="InterPro" id="IPR051703">
    <property type="entry name" value="NF-kappa-B_Signaling_Reg"/>
</dbReference>
<dbReference type="InterPro" id="IPR011604">
    <property type="entry name" value="PDDEXK-like_dom_sf"/>
</dbReference>
<dbReference type="EMBL" id="JARBHB010000006">
    <property type="protein sequence ID" value="KAJ8882192.1"/>
    <property type="molecule type" value="Genomic_DNA"/>
</dbReference>
<dbReference type="PANTHER" id="PTHR46609">
    <property type="entry name" value="EXONUCLEASE, PHAGE-TYPE/RECB, C-TERMINAL DOMAIN-CONTAINING PROTEIN"/>
    <property type="match status" value="1"/>
</dbReference>
<protein>
    <recommendedName>
        <fullName evidence="1">YqaJ viral recombinase domain-containing protein</fullName>
    </recommendedName>
</protein>
<evidence type="ECO:0000313" key="2">
    <source>
        <dbReference type="EMBL" id="KAJ8882192.1"/>
    </source>
</evidence>
<keyword evidence="3" id="KW-1185">Reference proteome</keyword>
<dbReference type="PANTHER" id="PTHR46609:SF8">
    <property type="entry name" value="YQAJ VIRAL RECOMBINASE DOMAIN-CONTAINING PROTEIN"/>
    <property type="match status" value="1"/>
</dbReference>
<dbReference type="Pfam" id="PF09588">
    <property type="entry name" value="YqaJ"/>
    <property type="match status" value="1"/>
</dbReference>
<dbReference type="InterPro" id="IPR011335">
    <property type="entry name" value="Restrct_endonuc-II-like"/>
</dbReference>
<proteinExistence type="predicted"/>
<comment type="caution">
    <text evidence="2">The sequence shown here is derived from an EMBL/GenBank/DDBJ whole genome shotgun (WGS) entry which is preliminary data.</text>
</comment>
<sequence>MSHESNDTMLLESILYSNFYGNQLTGYGIENESNAIAHLEQEFCLAVNPSGLFINKELTFLAATLDGLIGSDSIVEIKCPASARTMRPEAAVKSNKVNFRKLKMGKCISRATIRTCTKFKDNST</sequence>
<gene>
    <name evidence="2" type="ORF">PR048_018680</name>
</gene>
<dbReference type="Proteomes" id="UP001159363">
    <property type="component" value="Chromosome 5"/>
</dbReference>
<name>A0ABQ9HCZ0_9NEOP</name>
<dbReference type="SUPFAM" id="SSF52980">
    <property type="entry name" value="Restriction endonuclease-like"/>
    <property type="match status" value="1"/>
</dbReference>
<evidence type="ECO:0000259" key="1">
    <source>
        <dbReference type="Pfam" id="PF09588"/>
    </source>
</evidence>
<accession>A0ABQ9HCZ0</accession>